<keyword evidence="2" id="KW-1185">Reference proteome</keyword>
<protein>
    <submittedName>
        <fullName evidence="1">Uncharacterized protein</fullName>
    </submittedName>
</protein>
<dbReference type="AlphaFoldDB" id="A0A061GSD4"/>
<reference evidence="1 2" key="1">
    <citation type="journal article" date="2013" name="Genome Biol.">
        <title>The genome sequence of the most widely cultivated cacao type and its use to identify candidate genes regulating pod color.</title>
        <authorList>
            <person name="Motamayor J.C."/>
            <person name="Mockaitis K."/>
            <person name="Schmutz J."/>
            <person name="Haiminen N."/>
            <person name="Iii D.L."/>
            <person name="Cornejo O."/>
            <person name="Findley S.D."/>
            <person name="Zheng P."/>
            <person name="Utro F."/>
            <person name="Royaert S."/>
            <person name="Saski C."/>
            <person name="Jenkins J."/>
            <person name="Podicheti R."/>
            <person name="Zhao M."/>
            <person name="Scheffler B.E."/>
            <person name="Stack J.C."/>
            <person name="Feltus F.A."/>
            <person name="Mustiga G.M."/>
            <person name="Amores F."/>
            <person name="Phillips W."/>
            <person name="Marelli J.P."/>
            <person name="May G.D."/>
            <person name="Shapiro H."/>
            <person name="Ma J."/>
            <person name="Bustamante C.D."/>
            <person name="Schnell R.J."/>
            <person name="Main D."/>
            <person name="Gilbert D."/>
            <person name="Parida L."/>
            <person name="Kuhn D.N."/>
        </authorList>
    </citation>
    <scope>NUCLEOTIDE SEQUENCE [LARGE SCALE GENOMIC DNA]</scope>
    <source>
        <strain evidence="2">cv. Matina 1-6</strain>
    </source>
</reference>
<evidence type="ECO:0000313" key="2">
    <source>
        <dbReference type="Proteomes" id="UP000026915"/>
    </source>
</evidence>
<dbReference type="HOGENOM" id="CLU_2403985_0_0_1"/>
<gene>
    <name evidence="1" type="ORF">TCM_040090</name>
</gene>
<sequence>MRYKCMVMKYSYPLARPLLESYVNNFMYEIMMMAREPIWTPKGADDVNVYIIVHYDSLTVYASLGPCIGHNPSKKWDVTTTMDQWGTIKKRKP</sequence>
<accession>A0A061GSD4</accession>
<dbReference type="InParanoid" id="A0A061GSD4"/>
<dbReference type="Gramene" id="EOY32318">
    <property type="protein sequence ID" value="EOY32318"/>
    <property type="gene ID" value="TCM_040090"/>
</dbReference>
<dbReference type="EMBL" id="CM001887">
    <property type="protein sequence ID" value="EOY32318.1"/>
    <property type="molecule type" value="Genomic_DNA"/>
</dbReference>
<organism evidence="1 2">
    <name type="scientific">Theobroma cacao</name>
    <name type="common">Cacao</name>
    <name type="synonym">Cocoa</name>
    <dbReference type="NCBI Taxonomy" id="3641"/>
    <lineage>
        <taxon>Eukaryota</taxon>
        <taxon>Viridiplantae</taxon>
        <taxon>Streptophyta</taxon>
        <taxon>Embryophyta</taxon>
        <taxon>Tracheophyta</taxon>
        <taxon>Spermatophyta</taxon>
        <taxon>Magnoliopsida</taxon>
        <taxon>eudicotyledons</taxon>
        <taxon>Gunneridae</taxon>
        <taxon>Pentapetalae</taxon>
        <taxon>rosids</taxon>
        <taxon>malvids</taxon>
        <taxon>Malvales</taxon>
        <taxon>Malvaceae</taxon>
        <taxon>Byttnerioideae</taxon>
        <taxon>Theobroma</taxon>
    </lineage>
</organism>
<dbReference type="Proteomes" id="UP000026915">
    <property type="component" value="Chromosome 9"/>
</dbReference>
<proteinExistence type="predicted"/>
<name>A0A061GSD4_THECC</name>
<evidence type="ECO:0000313" key="1">
    <source>
        <dbReference type="EMBL" id="EOY32318.1"/>
    </source>
</evidence>